<protein>
    <submittedName>
        <fullName evidence="2">Uncharacterized protein</fullName>
    </submittedName>
</protein>
<feature type="region of interest" description="Disordered" evidence="1">
    <location>
        <begin position="165"/>
        <end position="184"/>
    </location>
</feature>
<evidence type="ECO:0000256" key="1">
    <source>
        <dbReference type="SAM" id="MobiDB-lite"/>
    </source>
</evidence>
<keyword evidence="3" id="KW-1185">Reference proteome</keyword>
<evidence type="ECO:0000313" key="2">
    <source>
        <dbReference type="EMBL" id="RMX68710.1"/>
    </source>
</evidence>
<dbReference type="VEuPathDB" id="FungiDB:DD237_003549"/>
<comment type="caution">
    <text evidence="2">The sequence shown here is derived from an EMBL/GenBank/DDBJ whole genome shotgun (WGS) entry which is preliminary data.</text>
</comment>
<dbReference type="AlphaFoldDB" id="A0A3M6VVM0"/>
<proteinExistence type="predicted"/>
<feature type="compositionally biased region" description="Polar residues" evidence="1">
    <location>
        <begin position="170"/>
        <end position="184"/>
    </location>
</feature>
<dbReference type="STRING" id="542832.A0A3M6VVM0"/>
<gene>
    <name evidence="2" type="ORF">DD238_003947</name>
</gene>
<evidence type="ECO:0000313" key="3">
    <source>
        <dbReference type="Proteomes" id="UP000282087"/>
    </source>
</evidence>
<sequence length="184" mass="20511">MARNKAITIHKRISVAQDWLQCYAFDGFCSLVDTSNQAISILGLKQASVSDVTVVHGIQSILEPPKELTLSWAICITHPSEPKVSIGSVVEPEIENGIRELLLLARPSIDNVYAVQSQWVRPSTFSFKDVTRLVEKEGQEVEEAIRSIYPETAFIELEPDSKEPEMQAVFSMQTKSSCTSEREA</sequence>
<dbReference type="EMBL" id="QLLG01000056">
    <property type="protein sequence ID" value="RMX68710.1"/>
    <property type="molecule type" value="Genomic_DNA"/>
</dbReference>
<accession>A0A3M6VVM0</accession>
<name>A0A3M6VVM0_9STRA</name>
<organism evidence="2 3">
    <name type="scientific">Peronospora effusa</name>
    <dbReference type="NCBI Taxonomy" id="542832"/>
    <lineage>
        <taxon>Eukaryota</taxon>
        <taxon>Sar</taxon>
        <taxon>Stramenopiles</taxon>
        <taxon>Oomycota</taxon>
        <taxon>Peronosporomycetes</taxon>
        <taxon>Peronosporales</taxon>
        <taxon>Peronosporaceae</taxon>
        <taxon>Peronospora</taxon>
    </lineage>
</organism>
<reference evidence="2 3" key="1">
    <citation type="submission" date="2018-06" db="EMBL/GenBank/DDBJ databases">
        <title>Comparative genomics of downy mildews reveals potential adaptations to biotrophy.</title>
        <authorList>
            <person name="Fletcher K."/>
            <person name="Klosterman S.J."/>
            <person name="Derevnina L."/>
            <person name="Martin F."/>
            <person name="Koike S."/>
            <person name="Reyes Chin-Wo S."/>
            <person name="Mou B."/>
            <person name="Michelmore R."/>
        </authorList>
    </citation>
    <scope>NUCLEOTIDE SEQUENCE [LARGE SCALE GENOMIC DNA]</scope>
    <source>
        <strain evidence="2 3">R14</strain>
    </source>
</reference>
<dbReference type="Proteomes" id="UP000282087">
    <property type="component" value="Unassembled WGS sequence"/>
</dbReference>